<gene>
    <name evidence="3" type="ORF">Micbo1qcDRAFT_161481</name>
</gene>
<accession>A0A136J8I4</accession>
<feature type="compositionally biased region" description="Low complexity" evidence="1">
    <location>
        <begin position="276"/>
        <end position="285"/>
    </location>
</feature>
<dbReference type="OrthoDB" id="2422134at2759"/>
<organism evidence="3 4">
    <name type="scientific">Microdochium bolleyi</name>
    <dbReference type="NCBI Taxonomy" id="196109"/>
    <lineage>
        <taxon>Eukaryota</taxon>
        <taxon>Fungi</taxon>
        <taxon>Dikarya</taxon>
        <taxon>Ascomycota</taxon>
        <taxon>Pezizomycotina</taxon>
        <taxon>Sordariomycetes</taxon>
        <taxon>Xylariomycetidae</taxon>
        <taxon>Xylariales</taxon>
        <taxon>Microdochiaceae</taxon>
        <taxon>Microdochium</taxon>
    </lineage>
</organism>
<dbReference type="Proteomes" id="UP000070501">
    <property type="component" value="Unassembled WGS sequence"/>
</dbReference>
<dbReference type="GO" id="GO:0005576">
    <property type="term" value="C:extracellular region"/>
    <property type="evidence" value="ECO:0007669"/>
    <property type="project" value="TreeGrafter"/>
</dbReference>
<keyword evidence="4" id="KW-1185">Reference proteome</keyword>
<evidence type="ECO:0000313" key="4">
    <source>
        <dbReference type="Proteomes" id="UP000070501"/>
    </source>
</evidence>
<evidence type="ECO:0000256" key="2">
    <source>
        <dbReference type="SAM" id="SignalP"/>
    </source>
</evidence>
<dbReference type="Pfam" id="PF12296">
    <property type="entry name" value="HsbA"/>
    <property type="match status" value="1"/>
</dbReference>
<reference evidence="4" key="1">
    <citation type="submission" date="2016-02" db="EMBL/GenBank/DDBJ databases">
        <title>Draft genome sequence of Microdochium bolleyi, a fungal endophyte of beachgrass.</title>
        <authorList>
            <consortium name="DOE Joint Genome Institute"/>
            <person name="David A.S."/>
            <person name="May G."/>
            <person name="Haridas S."/>
            <person name="Lim J."/>
            <person name="Wang M."/>
            <person name="Labutti K."/>
            <person name="Lipzen A."/>
            <person name="Barry K."/>
            <person name="Grigoriev I.V."/>
        </authorList>
    </citation>
    <scope>NUCLEOTIDE SEQUENCE [LARGE SCALE GENOMIC DNA]</scope>
    <source>
        <strain evidence="4">J235TASD1</strain>
    </source>
</reference>
<dbReference type="STRING" id="196109.A0A136J8I4"/>
<evidence type="ECO:0000313" key="3">
    <source>
        <dbReference type="EMBL" id="KXJ93469.1"/>
    </source>
</evidence>
<sequence>MKFTTVFSAAALAYSAIAEPVPRFAQSNTRDIAAVESAASSIKASLKALTNSVAQFNGDSIQVEADAAALATAIELGTEGIVNSGSIDIAGLPGLQACITPLSDAGKDLIQKLTIKKNAFEQAGYCTTVEKAMAQIGTNTKAMVKAIASLLPQELQSAVEQVGNSVTATLIKGADAYSPANCVNNPLANTSKSMIAYPTGTLTFSAIAPIPTTKTSTMKVTVTSCPAAVTTTSYSVSSPSAPVSPSYLPSGSQTLVVPTVPTASSTRLITAPQPAPTSSRSTTVVPPSPTVPAQPVTSIPVAAGPRNTIGNAGLVAAAALVAAMVF</sequence>
<feature type="signal peptide" evidence="2">
    <location>
        <begin position="1"/>
        <end position="18"/>
    </location>
</feature>
<dbReference type="PANTHER" id="PTHR38123:SF6">
    <property type="entry name" value="CELL WALL SERINE-THREONINE-RICH GALACTOMANNOPROTEIN MP1 (AFU_ORTHOLOGUE AFUA_4G03240)"/>
    <property type="match status" value="1"/>
</dbReference>
<feature type="chain" id="PRO_5007293531" description="Hydrophobic surface binding protein A-domain-containing protein" evidence="2">
    <location>
        <begin position="19"/>
        <end position="326"/>
    </location>
</feature>
<dbReference type="PANTHER" id="PTHR38123">
    <property type="entry name" value="CELL WALL SERINE-THREONINE-RICH GALACTOMANNOPROTEIN MP1 (AFU_ORTHOLOGUE AFUA_4G03240)"/>
    <property type="match status" value="1"/>
</dbReference>
<feature type="region of interest" description="Disordered" evidence="1">
    <location>
        <begin position="269"/>
        <end position="291"/>
    </location>
</feature>
<dbReference type="InterPro" id="IPR021054">
    <property type="entry name" value="Cell_wall_mannoprotein_1"/>
</dbReference>
<dbReference type="InParanoid" id="A0A136J8I4"/>
<evidence type="ECO:0008006" key="5">
    <source>
        <dbReference type="Google" id="ProtNLM"/>
    </source>
</evidence>
<dbReference type="Gene3D" id="1.20.1280.140">
    <property type="match status" value="1"/>
</dbReference>
<keyword evidence="2" id="KW-0732">Signal</keyword>
<name>A0A136J8I4_9PEZI</name>
<evidence type="ECO:0000256" key="1">
    <source>
        <dbReference type="SAM" id="MobiDB-lite"/>
    </source>
</evidence>
<dbReference type="EMBL" id="KQ964248">
    <property type="protein sequence ID" value="KXJ93469.1"/>
    <property type="molecule type" value="Genomic_DNA"/>
</dbReference>
<protein>
    <recommendedName>
        <fullName evidence="5">Hydrophobic surface binding protein A-domain-containing protein</fullName>
    </recommendedName>
</protein>
<dbReference type="AlphaFoldDB" id="A0A136J8I4"/>
<proteinExistence type="predicted"/>